<protein>
    <recommendedName>
        <fullName evidence="3">Transcriptional regulator</fullName>
    </recommendedName>
</protein>
<dbReference type="OrthoDB" id="7376075at2"/>
<evidence type="ECO:0008006" key="3">
    <source>
        <dbReference type="Google" id="ProtNLM"/>
    </source>
</evidence>
<accession>A0A437J2Q0</accession>
<comment type="caution">
    <text evidence="1">The sequence shown here is derived from an EMBL/GenBank/DDBJ whole genome shotgun (WGS) entry which is preliminary data.</text>
</comment>
<reference evidence="1 2" key="1">
    <citation type="submission" date="2019-01" db="EMBL/GenBank/DDBJ databases">
        <authorList>
            <person name="Chen W.-M."/>
        </authorList>
    </citation>
    <scope>NUCLEOTIDE SEQUENCE [LARGE SCALE GENOMIC DNA]</scope>
    <source>
        <strain evidence="1 2">TLA-22</strain>
    </source>
</reference>
<keyword evidence="2" id="KW-1185">Reference proteome</keyword>
<name>A0A437J2Q0_9SPHN</name>
<dbReference type="AlphaFoldDB" id="A0A437J2Q0"/>
<dbReference type="EMBL" id="RZUL01000017">
    <property type="protein sequence ID" value="RVT38495.1"/>
    <property type="molecule type" value="Genomic_DNA"/>
</dbReference>
<evidence type="ECO:0000313" key="1">
    <source>
        <dbReference type="EMBL" id="RVT38495.1"/>
    </source>
</evidence>
<sequence>MELLEQVESYLARTRMPPSRFGRLALGDPRLVGDLRSGRRLRPGTQDQLEQYLAHEIERIEGGGKKTAAPHAS</sequence>
<evidence type="ECO:0000313" key="2">
    <source>
        <dbReference type="Proteomes" id="UP000282977"/>
    </source>
</evidence>
<proteinExistence type="predicted"/>
<dbReference type="Proteomes" id="UP000282977">
    <property type="component" value="Unassembled WGS sequence"/>
</dbReference>
<organism evidence="1 2">
    <name type="scientific">Sphingobium algorifonticola</name>
    <dbReference type="NCBI Taxonomy" id="2008318"/>
    <lineage>
        <taxon>Bacteria</taxon>
        <taxon>Pseudomonadati</taxon>
        <taxon>Pseudomonadota</taxon>
        <taxon>Alphaproteobacteria</taxon>
        <taxon>Sphingomonadales</taxon>
        <taxon>Sphingomonadaceae</taxon>
        <taxon>Sphingobium</taxon>
    </lineage>
</organism>
<gene>
    <name evidence="1" type="ORF">ENE74_17520</name>
</gene>